<dbReference type="SUPFAM" id="SSF54160">
    <property type="entry name" value="Chromo domain-like"/>
    <property type="match status" value="2"/>
</dbReference>
<comment type="caution">
    <text evidence="4">The sequence shown here is derived from an EMBL/GenBank/DDBJ whole genome shotgun (WGS) entry which is preliminary data.</text>
</comment>
<dbReference type="InterPro" id="IPR016197">
    <property type="entry name" value="Chromo-like_dom_sf"/>
</dbReference>
<dbReference type="CDD" id="cd00024">
    <property type="entry name" value="CD_CSD"/>
    <property type="match status" value="2"/>
</dbReference>
<evidence type="ECO:0000256" key="2">
    <source>
        <dbReference type="SAM" id="MobiDB-lite"/>
    </source>
</evidence>
<feature type="domain" description="Chromo" evidence="3">
    <location>
        <begin position="302"/>
        <end position="347"/>
    </location>
</feature>
<feature type="region of interest" description="Disordered" evidence="2">
    <location>
        <begin position="139"/>
        <end position="220"/>
    </location>
</feature>
<organism evidence="4 5">
    <name type="scientific">Stachybotrys elegans</name>
    <dbReference type="NCBI Taxonomy" id="80388"/>
    <lineage>
        <taxon>Eukaryota</taxon>
        <taxon>Fungi</taxon>
        <taxon>Dikarya</taxon>
        <taxon>Ascomycota</taxon>
        <taxon>Pezizomycotina</taxon>
        <taxon>Sordariomycetes</taxon>
        <taxon>Hypocreomycetidae</taxon>
        <taxon>Hypocreales</taxon>
        <taxon>Stachybotryaceae</taxon>
        <taxon>Stachybotrys</taxon>
    </lineage>
</organism>
<sequence>MANVPNNSLPQRGLFSPNIRIGRDGSSTSPSPPGKIAIQTLLAPMAQIDSPTAGPDSPVAEGPGVVTEGTVTPSISSPTLLGAIGSRIVGALTGRGPLGSASPSSVPVASRRRSIDEVEDTAVKLNNQPKGLPRAADLRAREAASNSPTFTDCSVSSSNGLGTSSVPAKSSTRPKQVLTPAQKAIKPTEAKPSPPSRQQRVTKLDVAGAAPGSKSVAAKPDSVDTSNILSKFEIDKIVGYRHDADDPTLLDVRVSWKSDDPAGDFTWEPESSVQEDAPDVLFRYWRTFKGGRSSVLKDPDMWHILRIEKHRIIRDTNEVELHVAWIGSTQRSWEPEESVAEYAKEHL</sequence>
<gene>
    <name evidence="4" type="ORF">B0I35DRAFT_197362</name>
</gene>
<evidence type="ECO:0000313" key="5">
    <source>
        <dbReference type="Proteomes" id="UP000813444"/>
    </source>
</evidence>
<feature type="region of interest" description="Disordered" evidence="2">
    <location>
        <begin position="94"/>
        <end position="120"/>
    </location>
</feature>
<dbReference type="AlphaFoldDB" id="A0A8K0WII4"/>
<feature type="compositionally biased region" description="Polar residues" evidence="2">
    <location>
        <begin position="1"/>
        <end position="10"/>
    </location>
</feature>
<dbReference type="Proteomes" id="UP000813444">
    <property type="component" value="Unassembled WGS sequence"/>
</dbReference>
<protein>
    <recommendedName>
        <fullName evidence="3">Chromo domain-containing protein</fullName>
    </recommendedName>
</protein>
<dbReference type="OrthoDB" id="5100228at2759"/>
<feature type="compositionally biased region" description="Low complexity" evidence="2">
    <location>
        <begin position="100"/>
        <end position="109"/>
    </location>
</feature>
<reference evidence="4" key="1">
    <citation type="journal article" date="2021" name="Nat. Commun.">
        <title>Genetic determinants of endophytism in the Arabidopsis root mycobiome.</title>
        <authorList>
            <person name="Mesny F."/>
            <person name="Miyauchi S."/>
            <person name="Thiergart T."/>
            <person name="Pickel B."/>
            <person name="Atanasova L."/>
            <person name="Karlsson M."/>
            <person name="Huettel B."/>
            <person name="Barry K.W."/>
            <person name="Haridas S."/>
            <person name="Chen C."/>
            <person name="Bauer D."/>
            <person name="Andreopoulos W."/>
            <person name="Pangilinan J."/>
            <person name="LaButti K."/>
            <person name="Riley R."/>
            <person name="Lipzen A."/>
            <person name="Clum A."/>
            <person name="Drula E."/>
            <person name="Henrissat B."/>
            <person name="Kohler A."/>
            <person name="Grigoriev I.V."/>
            <person name="Martin F.M."/>
            <person name="Hacquard S."/>
        </authorList>
    </citation>
    <scope>NUCLEOTIDE SEQUENCE</scope>
    <source>
        <strain evidence="4">MPI-CAGE-CH-0235</strain>
    </source>
</reference>
<evidence type="ECO:0000259" key="3">
    <source>
        <dbReference type="PROSITE" id="PS50013"/>
    </source>
</evidence>
<proteinExistence type="predicted"/>
<name>A0A8K0WII4_9HYPO</name>
<evidence type="ECO:0000256" key="1">
    <source>
        <dbReference type="ARBA" id="ARBA00011353"/>
    </source>
</evidence>
<accession>A0A8K0WII4</accession>
<keyword evidence="5" id="KW-1185">Reference proteome</keyword>
<dbReference type="GO" id="GO:0006338">
    <property type="term" value="P:chromatin remodeling"/>
    <property type="evidence" value="ECO:0007669"/>
    <property type="project" value="UniProtKB-ARBA"/>
</dbReference>
<feature type="compositionally biased region" description="Polar residues" evidence="2">
    <location>
        <begin position="144"/>
        <end position="153"/>
    </location>
</feature>
<dbReference type="Gene3D" id="2.40.50.40">
    <property type="match status" value="1"/>
</dbReference>
<dbReference type="EMBL" id="JAGPNK010000048">
    <property type="protein sequence ID" value="KAH7302902.1"/>
    <property type="molecule type" value="Genomic_DNA"/>
</dbReference>
<feature type="non-terminal residue" evidence="4">
    <location>
        <position position="347"/>
    </location>
</feature>
<comment type="subunit">
    <text evidence="1">Component of the NuA4 histone acetyltransferase complex.</text>
</comment>
<dbReference type="InterPro" id="IPR000953">
    <property type="entry name" value="Chromo/chromo_shadow_dom"/>
</dbReference>
<feature type="domain" description="Chromo" evidence="3">
    <location>
        <begin position="232"/>
        <end position="286"/>
    </location>
</feature>
<feature type="compositionally biased region" description="Low complexity" evidence="2">
    <location>
        <begin position="154"/>
        <end position="166"/>
    </location>
</feature>
<feature type="region of interest" description="Disordered" evidence="2">
    <location>
        <begin position="1"/>
        <end position="77"/>
    </location>
</feature>
<dbReference type="PROSITE" id="PS50013">
    <property type="entry name" value="CHROMO_2"/>
    <property type="match status" value="2"/>
</dbReference>
<evidence type="ECO:0000313" key="4">
    <source>
        <dbReference type="EMBL" id="KAH7302902.1"/>
    </source>
</evidence>